<feature type="transmembrane region" description="Helical" evidence="1">
    <location>
        <begin position="106"/>
        <end position="124"/>
    </location>
</feature>
<dbReference type="Proteomes" id="UP000609879">
    <property type="component" value="Unassembled WGS sequence"/>
</dbReference>
<dbReference type="Gene3D" id="1.20.144.10">
    <property type="entry name" value="Phosphatidic acid phosphatase type 2/haloperoxidase"/>
    <property type="match status" value="1"/>
</dbReference>
<feature type="transmembrane region" description="Helical" evidence="1">
    <location>
        <begin position="44"/>
        <end position="64"/>
    </location>
</feature>
<protein>
    <recommendedName>
        <fullName evidence="2">Phosphatidic acid phosphatase type 2/haloperoxidase domain-containing protein</fullName>
    </recommendedName>
</protein>
<keyword evidence="4" id="KW-1185">Reference proteome</keyword>
<sequence>MVSAQWSTLTIVGGGRLPFGSGFRPLPFLRSTPMKRETRATSGAGRLPAAVGVLAAGAAAVAWLSPGGLGRAGAVQVTDGVSVSGYRAVIGAAAGTPSWVGPALEWATEGTPVLLGVLLVAMWWTAMRRRDGRGVAKTVLTGIGTVAAYAVSEAMKVVVDEERPCRALRTGIEVIADCPAGGDWSFPSNHATLAAGLAVGPAVLWPRLAVLTLPLAGAAALLRVLVGVHYPHDVLAGASLGGAVVAAALLGLMPPTQRVVSSLLSRWWQSDARFVGDHRGRGPVLHAQPGQDGGDVRLDSSFDHVQAPGYLPVGHR</sequence>
<keyword evidence="1" id="KW-0472">Membrane</keyword>
<dbReference type="CDD" id="cd01610">
    <property type="entry name" value="PAP2_like"/>
    <property type="match status" value="1"/>
</dbReference>
<keyword evidence="1" id="KW-1133">Transmembrane helix</keyword>
<organism evidence="3 4">
    <name type="scientific">Paractinoplanes deccanensis</name>
    <dbReference type="NCBI Taxonomy" id="113561"/>
    <lineage>
        <taxon>Bacteria</taxon>
        <taxon>Bacillati</taxon>
        <taxon>Actinomycetota</taxon>
        <taxon>Actinomycetes</taxon>
        <taxon>Micromonosporales</taxon>
        <taxon>Micromonosporaceae</taxon>
        <taxon>Paractinoplanes</taxon>
    </lineage>
</organism>
<name>A0ABQ3YIR6_9ACTN</name>
<evidence type="ECO:0000313" key="3">
    <source>
        <dbReference type="EMBL" id="GID79896.1"/>
    </source>
</evidence>
<feature type="transmembrane region" description="Helical" evidence="1">
    <location>
        <begin position="234"/>
        <end position="253"/>
    </location>
</feature>
<comment type="caution">
    <text evidence="3">The sequence shown here is derived from an EMBL/GenBank/DDBJ whole genome shotgun (WGS) entry which is preliminary data.</text>
</comment>
<gene>
    <name evidence="3" type="ORF">Ade02nite_85370</name>
</gene>
<dbReference type="InterPro" id="IPR036938">
    <property type="entry name" value="PAP2/HPO_sf"/>
</dbReference>
<reference evidence="3 4" key="1">
    <citation type="submission" date="2021-01" db="EMBL/GenBank/DDBJ databases">
        <title>Whole genome shotgun sequence of Actinoplanes deccanensis NBRC 13994.</title>
        <authorList>
            <person name="Komaki H."/>
            <person name="Tamura T."/>
        </authorList>
    </citation>
    <scope>NUCLEOTIDE SEQUENCE [LARGE SCALE GENOMIC DNA]</scope>
    <source>
        <strain evidence="3 4">NBRC 13994</strain>
    </source>
</reference>
<accession>A0ABQ3YIR6</accession>
<keyword evidence="1" id="KW-0812">Transmembrane</keyword>
<feature type="domain" description="Phosphatidic acid phosphatase type 2/haloperoxidase" evidence="2">
    <location>
        <begin position="138"/>
        <end position="249"/>
    </location>
</feature>
<dbReference type="Pfam" id="PF01569">
    <property type="entry name" value="PAP2"/>
    <property type="match status" value="1"/>
</dbReference>
<feature type="transmembrane region" description="Helical" evidence="1">
    <location>
        <begin position="208"/>
        <end position="228"/>
    </location>
</feature>
<evidence type="ECO:0000259" key="2">
    <source>
        <dbReference type="SMART" id="SM00014"/>
    </source>
</evidence>
<dbReference type="SMART" id="SM00014">
    <property type="entry name" value="acidPPc"/>
    <property type="match status" value="1"/>
</dbReference>
<evidence type="ECO:0000313" key="4">
    <source>
        <dbReference type="Proteomes" id="UP000609879"/>
    </source>
</evidence>
<evidence type="ECO:0000256" key="1">
    <source>
        <dbReference type="SAM" id="Phobius"/>
    </source>
</evidence>
<dbReference type="EMBL" id="BOMI01000180">
    <property type="protein sequence ID" value="GID79896.1"/>
    <property type="molecule type" value="Genomic_DNA"/>
</dbReference>
<proteinExistence type="predicted"/>
<dbReference type="InterPro" id="IPR000326">
    <property type="entry name" value="PAP2/HPO"/>
</dbReference>
<dbReference type="SUPFAM" id="SSF48317">
    <property type="entry name" value="Acid phosphatase/Vanadium-dependent haloperoxidase"/>
    <property type="match status" value="1"/>
</dbReference>